<dbReference type="Proteomes" id="UP000812440">
    <property type="component" value="Chromosome 8_10"/>
</dbReference>
<keyword evidence="1" id="KW-1133">Transmembrane helix</keyword>
<evidence type="ECO:0000313" key="2">
    <source>
        <dbReference type="EMBL" id="KAG8446999.1"/>
    </source>
</evidence>
<gene>
    <name evidence="2" type="ORF">GDO86_014443</name>
</gene>
<accession>A0A8T2JP80</accession>
<keyword evidence="1" id="KW-0472">Membrane</keyword>
<protein>
    <submittedName>
        <fullName evidence="2">Uncharacterized protein</fullName>
    </submittedName>
</protein>
<keyword evidence="1" id="KW-0812">Transmembrane</keyword>
<comment type="caution">
    <text evidence="2">The sequence shown here is derived from an EMBL/GenBank/DDBJ whole genome shotgun (WGS) entry which is preliminary data.</text>
</comment>
<dbReference type="EMBL" id="JAACNH010000003">
    <property type="protein sequence ID" value="KAG8446999.1"/>
    <property type="molecule type" value="Genomic_DNA"/>
</dbReference>
<sequence length="87" mass="9979">MSTMQGKVWKTKEAILNYLYGWIFIYRQSLQLGLEEMGGLFIIEVTFYMLLIPLDVSINRTRKVIVKLAGCNIMAHTVLVLDPADLE</sequence>
<organism evidence="2 3">
    <name type="scientific">Hymenochirus boettgeri</name>
    <name type="common">Congo dwarf clawed frog</name>
    <dbReference type="NCBI Taxonomy" id="247094"/>
    <lineage>
        <taxon>Eukaryota</taxon>
        <taxon>Metazoa</taxon>
        <taxon>Chordata</taxon>
        <taxon>Craniata</taxon>
        <taxon>Vertebrata</taxon>
        <taxon>Euteleostomi</taxon>
        <taxon>Amphibia</taxon>
        <taxon>Batrachia</taxon>
        <taxon>Anura</taxon>
        <taxon>Pipoidea</taxon>
        <taxon>Pipidae</taxon>
        <taxon>Pipinae</taxon>
        <taxon>Hymenochirus</taxon>
    </lineage>
</organism>
<proteinExistence type="predicted"/>
<evidence type="ECO:0000313" key="3">
    <source>
        <dbReference type="Proteomes" id="UP000812440"/>
    </source>
</evidence>
<reference evidence="2" key="1">
    <citation type="thesis" date="2020" institute="ProQuest LLC" country="789 East Eisenhower Parkway, Ann Arbor, MI, USA">
        <title>Comparative Genomics and Chromosome Evolution.</title>
        <authorList>
            <person name="Mudd A.B."/>
        </authorList>
    </citation>
    <scope>NUCLEOTIDE SEQUENCE</scope>
    <source>
        <strain evidence="2">Female2</strain>
        <tissue evidence="2">Blood</tissue>
    </source>
</reference>
<evidence type="ECO:0000256" key="1">
    <source>
        <dbReference type="SAM" id="Phobius"/>
    </source>
</evidence>
<name>A0A8T2JP80_9PIPI</name>
<keyword evidence="3" id="KW-1185">Reference proteome</keyword>
<feature type="transmembrane region" description="Helical" evidence="1">
    <location>
        <begin position="37"/>
        <end position="58"/>
    </location>
</feature>
<dbReference type="AlphaFoldDB" id="A0A8T2JP80"/>